<dbReference type="Pfam" id="PF01740">
    <property type="entry name" value="STAS"/>
    <property type="match status" value="1"/>
</dbReference>
<comment type="caution">
    <text evidence="5">The sequence shown here is derived from an EMBL/GenBank/DDBJ whole genome shotgun (WGS) entry which is preliminary data.</text>
</comment>
<evidence type="ECO:0000313" key="5">
    <source>
        <dbReference type="EMBL" id="EYF04502.1"/>
    </source>
</evidence>
<feature type="domain" description="PAS" evidence="2">
    <location>
        <begin position="32"/>
        <end position="78"/>
    </location>
</feature>
<dbReference type="InterPro" id="IPR036513">
    <property type="entry name" value="STAS_dom_sf"/>
</dbReference>
<sequence length="282" mass="29979">MPEGDHDRASLEAENAALHRQVAELKKAVRHGERVLQAVIDQVPGLVYGRTAGAWEMLFINQTGAAYLGLSPGEVVGRPEGDFFPAEVVAQWHVTDAHVMETGAVHDVDESAPHEDGMHVHRSIKFPIRDEEGRVCAVGGISMDVTAQRRAEERVLEAHRAAIRELGTPIIPLSEGALVVPVVGAVDPVRARQLLERILEGVAGRRAGLVILDVTAAGVLDAEVASAILKAAQAVRLLGAQVVLTGISPAMARSLVTEGVDLGGILTLGSLQDGVKYALRQR</sequence>
<dbReference type="InterPro" id="IPR035965">
    <property type="entry name" value="PAS-like_dom_sf"/>
</dbReference>
<keyword evidence="1" id="KW-0597">Phosphoprotein</keyword>
<dbReference type="SUPFAM" id="SSF52091">
    <property type="entry name" value="SpoIIaa-like"/>
    <property type="match status" value="1"/>
</dbReference>
<name>A0A017T652_9BACT</name>
<dbReference type="Proteomes" id="UP000019678">
    <property type="component" value="Unassembled WGS sequence"/>
</dbReference>
<feature type="domain" description="STAS" evidence="4">
    <location>
        <begin position="167"/>
        <end position="278"/>
    </location>
</feature>
<dbReference type="InterPro" id="IPR000014">
    <property type="entry name" value="PAS"/>
</dbReference>
<organism evidence="5 6">
    <name type="scientific">Chondromyces apiculatus DSM 436</name>
    <dbReference type="NCBI Taxonomy" id="1192034"/>
    <lineage>
        <taxon>Bacteria</taxon>
        <taxon>Pseudomonadati</taxon>
        <taxon>Myxococcota</taxon>
        <taxon>Polyangia</taxon>
        <taxon>Polyangiales</taxon>
        <taxon>Polyangiaceae</taxon>
        <taxon>Chondromyces</taxon>
    </lineage>
</organism>
<dbReference type="PANTHER" id="PTHR33745:SF3">
    <property type="entry name" value="RSBT CO-ANTAGONIST PROTEIN RSBRC"/>
    <property type="match status" value="1"/>
</dbReference>
<dbReference type="OrthoDB" id="9800154at2"/>
<dbReference type="Pfam" id="PF08448">
    <property type="entry name" value="PAS_4"/>
    <property type="match status" value="1"/>
</dbReference>
<evidence type="ECO:0000313" key="6">
    <source>
        <dbReference type="Proteomes" id="UP000019678"/>
    </source>
</evidence>
<dbReference type="InterPro" id="IPR000700">
    <property type="entry name" value="PAS-assoc_C"/>
</dbReference>
<dbReference type="EMBL" id="ASRX01000033">
    <property type="protein sequence ID" value="EYF04502.1"/>
    <property type="molecule type" value="Genomic_DNA"/>
</dbReference>
<dbReference type="InterPro" id="IPR002645">
    <property type="entry name" value="STAS_dom"/>
</dbReference>
<keyword evidence="6" id="KW-1185">Reference proteome</keyword>
<evidence type="ECO:0000256" key="1">
    <source>
        <dbReference type="ARBA" id="ARBA00022553"/>
    </source>
</evidence>
<dbReference type="CDD" id="cd07041">
    <property type="entry name" value="STAS_RsbR_RsbS_like"/>
    <property type="match status" value="1"/>
</dbReference>
<dbReference type="Gene3D" id="3.30.750.24">
    <property type="entry name" value="STAS domain"/>
    <property type="match status" value="1"/>
</dbReference>
<dbReference type="InterPro" id="IPR013656">
    <property type="entry name" value="PAS_4"/>
</dbReference>
<dbReference type="Gene3D" id="3.30.450.20">
    <property type="entry name" value="PAS domain"/>
    <property type="match status" value="1"/>
</dbReference>
<dbReference type="CDD" id="cd00130">
    <property type="entry name" value="PAS"/>
    <property type="match status" value="1"/>
</dbReference>
<accession>A0A017T652</accession>
<evidence type="ECO:0000259" key="3">
    <source>
        <dbReference type="PROSITE" id="PS50113"/>
    </source>
</evidence>
<dbReference type="SUPFAM" id="SSF55785">
    <property type="entry name" value="PYP-like sensor domain (PAS domain)"/>
    <property type="match status" value="1"/>
</dbReference>
<proteinExistence type="predicted"/>
<dbReference type="STRING" id="1192034.CAP_4470"/>
<protein>
    <submittedName>
        <fullName evidence="5">Sulfate transporter/antisigma-factor antagonist STAS</fullName>
    </submittedName>
</protein>
<dbReference type="PROSITE" id="PS50801">
    <property type="entry name" value="STAS"/>
    <property type="match status" value="1"/>
</dbReference>
<dbReference type="RefSeq" id="WP_052375626.1">
    <property type="nucleotide sequence ID" value="NZ_ASRX01000033.1"/>
</dbReference>
<reference evidence="5 6" key="1">
    <citation type="submission" date="2013-05" db="EMBL/GenBank/DDBJ databases">
        <title>Genome assembly of Chondromyces apiculatus DSM 436.</title>
        <authorList>
            <person name="Sharma G."/>
            <person name="Khatri I."/>
            <person name="Kaur C."/>
            <person name="Mayilraj S."/>
            <person name="Subramanian S."/>
        </authorList>
    </citation>
    <scope>NUCLEOTIDE SEQUENCE [LARGE SCALE GENOMIC DNA]</scope>
    <source>
        <strain evidence="5 6">DSM 436</strain>
    </source>
</reference>
<feature type="domain" description="PAC" evidence="3">
    <location>
        <begin position="106"/>
        <end position="157"/>
    </location>
</feature>
<dbReference type="PANTHER" id="PTHR33745">
    <property type="entry name" value="RSBT ANTAGONIST PROTEIN RSBS-RELATED"/>
    <property type="match status" value="1"/>
</dbReference>
<evidence type="ECO:0000259" key="4">
    <source>
        <dbReference type="PROSITE" id="PS50801"/>
    </source>
</evidence>
<dbReference type="eggNOG" id="COG1366">
    <property type="taxonomic scope" value="Bacteria"/>
</dbReference>
<dbReference type="PROSITE" id="PS50112">
    <property type="entry name" value="PAS"/>
    <property type="match status" value="1"/>
</dbReference>
<dbReference type="PROSITE" id="PS50113">
    <property type="entry name" value="PAC"/>
    <property type="match status" value="1"/>
</dbReference>
<gene>
    <name evidence="5" type="ORF">CAP_4470</name>
</gene>
<evidence type="ECO:0000259" key="2">
    <source>
        <dbReference type="PROSITE" id="PS50112"/>
    </source>
</evidence>
<dbReference type="InterPro" id="IPR051932">
    <property type="entry name" value="Bact_StressResp_Reg"/>
</dbReference>
<dbReference type="AlphaFoldDB" id="A0A017T652"/>